<evidence type="ECO:0000313" key="5">
    <source>
        <dbReference type="EMBL" id="MCM0619998.1"/>
    </source>
</evidence>
<dbReference type="InterPro" id="IPR023006">
    <property type="entry name" value="YchJ-like"/>
</dbReference>
<dbReference type="RefSeq" id="WP_250826703.1">
    <property type="nucleotide sequence ID" value="NZ_JAMOIL010000007.1"/>
</dbReference>
<dbReference type="Gene3D" id="3.10.450.50">
    <property type="match status" value="1"/>
</dbReference>
<dbReference type="InterPro" id="IPR048469">
    <property type="entry name" value="YchJ-like_M"/>
</dbReference>
<sequence length="138" mass="14730">MISGGGPCPCGTGRTYDDCCGPLHRGAARATGPEQLMRSRYTAFALGHADHLFRTWHPRTRPRDPAALEPDPGTTWTGLEVHGAGTTGEGADAEGADAEGWVEFTARYSAASGPGSLHERSRFVVRAGHWVYLDGVHD</sequence>
<dbReference type="AlphaFoldDB" id="A0A9X2D6B7"/>
<evidence type="ECO:0000313" key="6">
    <source>
        <dbReference type="Proteomes" id="UP001139485"/>
    </source>
</evidence>
<dbReference type="HAMAP" id="MF_00612">
    <property type="entry name" value="UPF0225"/>
    <property type="match status" value="1"/>
</dbReference>
<feature type="region of interest" description="Disordered" evidence="3">
    <location>
        <begin position="56"/>
        <end position="97"/>
    </location>
</feature>
<comment type="similarity">
    <text evidence="1 2">Belongs to the UPF0225 family.</text>
</comment>
<organism evidence="5 6">
    <name type="scientific">Nocardioides bruguierae</name>
    <dbReference type="NCBI Taxonomy" id="2945102"/>
    <lineage>
        <taxon>Bacteria</taxon>
        <taxon>Bacillati</taxon>
        <taxon>Actinomycetota</taxon>
        <taxon>Actinomycetes</taxon>
        <taxon>Propionibacteriales</taxon>
        <taxon>Nocardioidaceae</taxon>
        <taxon>Nocardioides</taxon>
    </lineage>
</organism>
<dbReference type="Proteomes" id="UP001139485">
    <property type="component" value="Unassembled WGS sequence"/>
</dbReference>
<dbReference type="InterPro" id="IPR032710">
    <property type="entry name" value="NTF2-like_dom_sf"/>
</dbReference>
<dbReference type="InterPro" id="IPR004027">
    <property type="entry name" value="SEC_C_motif"/>
</dbReference>
<proteinExistence type="inferred from homology"/>
<dbReference type="EMBL" id="JAMOIL010000007">
    <property type="protein sequence ID" value="MCM0619998.1"/>
    <property type="molecule type" value="Genomic_DNA"/>
</dbReference>
<protein>
    <recommendedName>
        <fullName evidence="2">UPF0225 protein M8330_06780</fullName>
    </recommendedName>
</protein>
<evidence type="ECO:0000256" key="3">
    <source>
        <dbReference type="SAM" id="MobiDB-lite"/>
    </source>
</evidence>
<dbReference type="SUPFAM" id="SSF103642">
    <property type="entry name" value="Sec-C motif"/>
    <property type="match status" value="1"/>
</dbReference>
<keyword evidence="6" id="KW-1185">Reference proteome</keyword>
<accession>A0A9X2D6B7</accession>
<comment type="caution">
    <text evidence="5">The sequence shown here is derived from an EMBL/GenBank/DDBJ whole genome shotgun (WGS) entry which is preliminary data.</text>
</comment>
<evidence type="ECO:0000259" key="4">
    <source>
        <dbReference type="Pfam" id="PF17775"/>
    </source>
</evidence>
<dbReference type="Pfam" id="PF02810">
    <property type="entry name" value="SEC-C"/>
    <property type="match status" value="1"/>
</dbReference>
<reference evidence="5" key="1">
    <citation type="submission" date="2022-05" db="EMBL/GenBank/DDBJ databases">
        <authorList>
            <person name="Tuo L."/>
        </authorList>
    </citation>
    <scope>NUCLEOTIDE SEQUENCE</scope>
    <source>
        <strain evidence="5">BSK12Z-4</strain>
    </source>
</reference>
<evidence type="ECO:0000256" key="1">
    <source>
        <dbReference type="ARBA" id="ARBA00010839"/>
    </source>
</evidence>
<dbReference type="SUPFAM" id="SSF54427">
    <property type="entry name" value="NTF2-like"/>
    <property type="match status" value="1"/>
</dbReference>
<evidence type="ECO:0000256" key="2">
    <source>
        <dbReference type="HAMAP-Rule" id="MF_00612"/>
    </source>
</evidence>
<gene>
    <name evidence="5" type="ORF">M8330_06780</name>
</gene>
<feature type="domain" description="YchJ-like middle NTF2-like" evidence="4">
    <location>
        <begin position="33"/>
        <end position="135"/>
    </location>
</feature>
<dbReference type="Pfam" id="PF17775">
    <property type="entry name" value="YchJ_M-like"/>
    <property type="match status" value="1"/>
</dbReference>
<name>A0A9X2D6B7_9ACTN</name>